<proteinExistence type="inferred from homology"/>
<dbReference type="CAZy" id="GH38">
    <property type="family name" value="Glycoside Hydrolase Family 38"/>
</dbReference>
<dbReference type="Pfam" id="PF07748">
    <property type="entry name" value="Glyco_hydro_38C"/>
    <property type="match status" value="1"/>
</dbReference>
<protein>
    <submittedName>
        <fullName evidence="6">Alpha-mannosidase</fullName>
        <ecNumber evidence="6">3.2.1.24</ecNumber>
    </submittedName>
</protein>
<dbReference type="EC" id="3.2.1.24" evidence="6"/>
<dbReference type="Gene3D" id="1.20.1270.50">
    <property type="entry name" value="Glycoside hydrolase family 38, central domain"/>
    <property type="match status" value="1"/>
</dbReference>
<evidence type="ECO:0000256" key="3">
    <source>
        <dbReference type="ARBA" id="ARBA00022801"/>
    </source>
</evidence>
<dbReference type="SUPFAM" id="SSF88688">
    <property type="entry name" value="Families 57/38 glycoside transferase middle domain"/>
    <property type="match status" value="1"/>
</dbReference>
<dbReference type="InterPro" id="IPR011682">
    <property type="entry name" value="Glyco_hydro_38_C"/>
</dbReference>
<dbReference type="InterPro" id="IPR000602">
    <property type="entry name" value="Glyco_hydro_38_N"/>
</dbReference>
<evidence type="ECO:0000313" key="7">
    <source>
        <dbReference type="Proteomes" id="UP000007719"/>
    </source>
</evidence>
<dbReference type="InterPro" id="IPR028995">
    <property type="entry name" value="Glyco_hydro_57/38_cen_sf"/>
</dbReference>
<evidence type="ECO:0000256" key="2">
    <source>
        <dbReference type="ARBA" id="ARBA00022723"/>
    </source>
</evidence>
<dbReference type="HOGENOM" id="CLU_003442_1_0_0"/>
<keyword evidence="2" id="KW-0479">Metal-binding</keyword>
<dbReference type="SUPFAM" id="SSF74650">
    <property type="entry name" value="Galactose mutarotase-like"/>
    <property type="match status" value="1"/>
</dbReference>
<dbReference type="PANTHER" id="PTHR46017">
    <property type="entry name" value="ALPHA-MANNOSIDASE 2C1"/>
    <property type="match status" value="1"/>
</dbReference>
<dbReference type="EMBL" id="CP001251">
    <property type="protein sequence ID" value="ACK43030.1"/>
    <property type="molecule type" value="Genomic_DNA"/>
</dbReference>
<dbReference type="FunFam" id="2.70.98.30:FF:000010">
    <property type="entry name" value="Cytosolic alpha-mannosidase"/>
    <property type="match status" value="1"/>
</dbReference>
<dbReference type="GO" id="GO:0030246">
    <property type="term" value="F:carbohydrate binding"/>
    <property type="evidence" value="ECO:0007669"/>
    <property type="project" value="InterPro"/>
</dbReference>
<dbReference type="InterPro" id="IPR041147">
    <property type="entry name" value="GH38_C"/>
</dbReference>
<organism evidence="6 7">
    <name type="scientific">Dictyoglomus turgidum (strain DSM 6724 / Z-1310)</name>
    <dbReference type="NCBI Taxonomy" id="515635"/>
    <lineage>
        <taxon>Bacteria</taxon>
        <taxon>Pseudomonadati</taxon>
        <taxon>Dictyoglomota</taxon>
        <taxon>Dictyoglomia</taxon>
        <taxon>Dictyoglomales</taxon>
        <taxon>Dictyoglomaceae</taxon>
        <taxon>Dictyoglomus</taxon>
    </lineage>
</organism>
<dbReference type="FunFam" id="2.60.40.2220:FF:000001">
    <property type="entry name" value="Alpha-mannosidase 2C1"/>
    <property type="match status" value="1"/>
</dbReference>
<dbReference type="Pfam" id="PF17677">
    <property type="entry name" value="Glyco_hydro38C2"/>
    <property type="match status" value="1"/>
</dbReference>
<evidence type="ECO:0000256" key="4">
    <source>
        <dbReference type="ARBA" id="ARBA00023295"/>
    </source>
</evidence>
<dbReference type="Gene3D" id="2.60.40.2220">
    <property type="match status" value="1"/>
</dbReference>
<dbReference type="GO" id="GO:0009313">
    <property type="term" value="P:oligosaccharide catabolic process"/>
    <property type="evidence" value="ECO:0000318"/>
    <property type="project" value="GO_Central"/>
</dbReference>
<dbReference type="RefSeq" id="WP_012584105.1">
    <property type="nucleotide sequence ID" value="NC_011661.1"/>
</dbReference>
<dbReference type="InterPro" id="IPR015341">
    <property type="entry name" value="Glyco_hydro_38_cen"/>
</dbReference>
<dbReference type="eggNOG" id="COG0383">
    <property type="taxonomic scope" value="Bacteria"/>
</dbReference>
<dbReference type="Pfam" id="PF09261">
    <property type="entry name" value="Alpha-mann_mid"/>
    <property type="match status" value="1"/>
</dbReference>
<dbReference type="AlphaFoldDB" id="B8E0L0"/>
<dbReference type="FunFam" id="1.20.1270.50:FF:000004">
    <property type="entry name" value="alpha-mannosidase 2C1 isoform X1"/>
    <property type="match status" value="1"/>
</dbReference>
<accession>B8E0L0</accession>
<evidence type="ECO:0000313" key="6">
    <source>
        <dbReference type="EMBL" id="ACK43030.1"/>
    </source>
</evidence>
<dbReference type="KEGG" id="dtu:Dtur_1758"/>
<comment type="similarity">
    <text evidence="1">Belongs to the glycosyl hydrolase 38 family.</text>
</comment>
<dbReference type="OrthoDB" id="9772207at2"/>
<dbReference type="STRING" id="515635.Dtur_1758"/>
<keyword evidence="7" id="KW-1185">Reference proteome</keyword>
<dbReference type="InterPro" id="IPR011330">
    <property type="entry name" value="Glyco_hydro/deAcase_b/a-brl"/>
</dbReference>
<name>B8E0L0_DICTD</name>
<evidence type="ECO:0000259" key="5">
    <source>
        <dbReference type="SMART" id="SM00872"/>
    </source>
</evidence>
<dbReference type="InParanoid" id="B8E0L0"/>
<dbReference type="GO" id="GO:0006013">
    <property type="term" value="P:mannose metabolic process"/>
    <property type="evidence" value="ECO:0007669"/>
    <property type="project" value="InterPro"/>
</dbReference>
<dbReference type="GO" id="GO:0004559">
    <property type="term" value="F:alpha-mannosidase activity"/>
    <property type="evidence" value="ECO:0000318"/>
    <property type="project" value="GO_Central"/>
</dbReference>
<evidence type="ECO:0000256" key="1">
    <source>
        <dbReference type="ARBA" id="ARBA00009792"/>
    </source>
</evidence>
<dbReference type="SMART" id="SM00872">
    <property type="entry name" value="Alpha-mann_mid"/>
    <property type="match status" value="1"/>
</dbReference>
<dbReference type="InterPro" id="IPR011013">
    <property type="entry name" value="Gal_mutarotase_sf_dom"/>
</dbReference>
<dbReference type="Proteomes" id="UP000007719">
    <property type="component" value="Chromosome"/>
</dbReference>
<dbReference type="Gene3D" id="2.70.98.30">
    <property type="entry name" value="Golgi alpha-mannosidase II, domain 4"/>
    <property type="match status" value="1"/>
</dbReference>
<dbReference type="InterPro" id="IPR027291">
    <property type="entry name" value="Glyco_hydro_38_N_sf"/>
</dbReference>
<dbReference type="CDD" id="cd10789">
    <property type="entry name" value="GH38N_AMII_ER_cytosolic"/>
    <property type="match status" value="1"/>
</dbReference>
<gene>
    <name evidence="6" type="ordered locus">Dtur_1758</name>
</gene>
<dbReference type="Gene3D" id="3.20.110.10">
    <property type="entry name" value="Glycoside hydrolase 38, N terminal domain"/>
    <property type="match status" value="1"/>
</dbReference>
<dbReference type="SUPFAM" id="SSF88713">
    <property type="entry name" value="Glycoside hydrolase/deacetylase"/>
    <property type="match status" value="1"/>
</dbReference>
<sequence>MSEKYLLEQWNFWLDELYSYSILRKFILDEWGFTDRREDIETLSNLEVIKLGERWKKISLPVYFIKRVKLSREVSALPLYIHLDVGGEAFLFLNNIPYAGINPYHQDHKIPYKEEYLFLIEAVPKGLFGQNQKNPIFKEAYIYQKDEELYRAWLTFYLIREFGLALEDTNKELQKKIQNILEETLGKIDLISSYSEFMLRIQNTKFTMDLINGLWSQPDFENIEKPIPEELKKSITHYSQLALKRLSELKNEYPNMGELYAIGHAHIDYAWLWPREETIRKAQRTFSTVLTLMKNYSDFVFLQSSAQIYQDIKEKNKYLFEKIKEKAKEERWIIEGGTWVENDCQLPSGESFVRQFLYAQKFFEKEFGIKCKLAWLPDTFGFNPNFPQILKKSGIKYFATTKLTWNETNTFPYDLFLWKGIDGTKIVAHIFGKHCGYNGTTDIKEIIKTFMEFQQKDLSNSLIYSYGYGDGGGGPTFEMIERLNLLKDFPLIPKIRKENPIKFLEKINEEKLPIYYGDLYLELHRGTFTTQGRIKRLHRIAENHLITIESLATLFNALENTLYPKEEIDKQWKKLLRNEFHDILPGSSIREVYKDTEKELKEILDFNINLTSKDKGDFLLIYNPTSFPQELNFELDSNQDLTLVYKNKALPSQKTYDKKMLVYSRDVLIEPFSFITLQVSKEETYEKISTDLIIGEDHLENSFLKVKINGDGTINVLYKDLNREVFKERGNQIFAFPDRPRYWEAWDIPLEYEKFGKEIKDVEKIEIVEKGPLRAQIKVVKKYKSSTITQYYTLYAYSKRLDIINEIEWHERRTMLRVYFPINIFTPITQYEVPYGIYWKPVHKNTSWEKAQFEIPVQRFIDLSQRDFGVSIINNGKYGHSIDENIIGITLLRSPITPDYMADIGIHNFTYSVFPHLGGLDESTLKEAEALNRPLYIMEISENKGEKRFLSWDKRNVIIGALKKSEDEEGIILRFIEYLGKEEEVDINLDIPIKKVYETNLLEEIEQEIPQKNSCFKLHFRPFEIKTIKIIY</sequence>
<dbReference type="EnsemblBacteria" id="ACK43030">
    <property type="protein sequence ID" value="ACK43030"/>
    <property type="gene ID" value="Dtur_1758"/>
</dbReference>
<dbReference type="FunFam" id="3.20.110.10:FF:000002">
    <property type="entry name" value="alpha-mannosidase 2C1 isoform X1"/>
    <property type="match status" value="1"/>
</dbReference>
<keyword evidence="4 6" id="KW-0326">Glycosidase</keyword>
<reference evidence="7" key="1">
    <citation type="journal article" date="2016" name="Front. Microbiol.">
        <title>The complete genome sequence of hyperthermophile Dictyoglomus turgidum DSM 6724 reveals a specialized carbohydrate fermentor.</title>
        <authorList>
            <person name="Brumm P.J."/>
            <person name="Gowda K."/>
            <person name="Robb F.T."/>
            <person name="Mead D.A."/>
        </authorList>
    </citation>
    <scope>NUCLEOTIDE SEQUENCE [LARGE SCALE GENOMIC DNA]</scope>
    <source>
        <strain evidence="7">DSM 6724 / Z-1310</strain>
    </source>
</reference>
<feature type="domain" description="Glycoside hydrolase family 38 central" evidence="5">
    <location>
        <begin position="522"/>
        <end position="600"/>
    </location>
</feature>
<dbReference type="InterPro" id="IPR037094">
    <property type="entry name" value="Glyco_hydro_38_cen_sf"/>
</dbReference>
<keyword evidence="3 6" id="KW-0378">Hydrolase</keyword>
<dbReference type="PANTHER" id="PTHR46017:SF1">
    <property type="entry name" value="ALPHA-MANNOSIDASE 2C1"/>
    <property type="match status" value="1"/>
</dbReference>
<dbReference type="Pfam" id="PF01074">
    <property type="entry name" value="Glyco_hydro_38N"/>
    <property type="match status" value="1"/>
</dbReference>
<dbReference type="GO" id="GO:0046872">
    <property type="term" value="F:metal ion binding"/>
    <property type="evidence" value="ECO:0007669"/>
    <property type="project" value="UniProtKB-KW"/>
</dbReference>